<feature type="domain" description="Heterokaryon incompatibility" evidence="1">
    <location>
        <begin position="9"/>
        <end position="60"/>
    </location>
</feature>
<evidence type="ECO:0000313" key="3">
    <source>
        <dbReference type="Proteomes" id="UP001285441"/>
    </source>
</evidence>
<dbReference type="InterPro" id="IPR010730">
    <property type="entry name" value="HET"/>
</dbReference>
<dbReference type="InterPro" id="IPR052895">
    <property type="entry name" value="HetReg/Transcr_Mod"/>
</dbReference>
<dbReference type="AlphaFoldDB" id="A0AAE0N2E5"/>
<dbReference type="Proteomes" id="UP001285441">
    <property type="component" value="Unassembled WGS sequence"/>
</dbReference>
<dbReference type="Pfam" id="PF06985">
    <property type="entry name" value="HET"/>
    <property type="match status" value="1"/>
</dbReference>
<comment type="caution">
    <text evidence="2">The sequence shown here is derived from an EMBL/GenBank/DDBJ whole genome shotgun (WGS) entry which is preliminary data.</text>
</comment>
<organism evidence="2 3">
    <name type="scientific">Podospora didyma</name>
    <dbReference type="NCBI Taxonomy" id="330526"/>
    <lineage>
        <taxon>Eukaryota</taxon>
        <taxon>Fungi</taxon>
        <taxon>Dikarya</taxon>
        <taxon>Ascomycota</taxon>
        <taxon>Pezizomycotina</taxon>
        <taxon>Sordariomycetes</taxon>
        <taxon>Sordariomycetidae</taxon>
        <taxon>Sordariales</taxon>
        <taxon>Podosporaceae</taxon>
        <taxon>Podospora</taxon>
    </lineage>
</organism>
<reference evidence="2" key="2">
    <citation type="submission" date="2023-06" db="EMBL/GenBank/DDBJ databases">
        <authorList>
            <consortium name="Lawrence Berkeley National Laboratory"/>
            <person name="Haridas S."/>
            <person name="Hensen N."/>
            <person name="Bonometti L."/>
            <person name="Westerberg I."/>
            <person name="Brannstrom I.O."/>
            <person name="Guillou S."/>
            <person name="Cros-Aarteil S."/>
            <person name="Calhoun S."/>
            <person name="Kuo A."/>
            <person name="Mondo S."/>
            <person name="Pangilinan J."/>
            <person name="Riley R."/>
            <person name="LaButti K."/>
            <person name="Andreopoulos B."/>
            <person name="Lipzen A."/>
            <person name="Chen C."/>
            <person name="Yanf M."/>
            <person name="Daum C."/>
            <person name="Ng V."/>
            <person name="Clum A."/>
            <person name="Steindorff A."/>
            <person name="Ohm R."/>
            <person name="Martin F."/>
            <person name="Silar P."/>
            <person name="Natvig D."/>
            <person name="Lalanne C."/>
            <person name="Gautier V."/>
            <person name="Ament-velasquez S.L."/>
            <person name="Kruys A."/>
            <person name="Hutchinson M.I."/>
            <person name="Powell A.J."/>
            <person name="Barry K."/>
            <person name="Miller A.N."/>
            <person name="Grigoriev I.V."/>
            <person name="Debuchy R."/>
            <person name="Gladieux P."/>
            <person name="Thoren M.H."/>
            <person name="Johannesson H."/>
        </authorList>
    </citation>
    <scope>NUCLEOTIDE SEQUENCE</scope>
    <source>
        <strain evidence="2">CBS 232.78</strain>
    </source>
</reference>
<keyword evidence="3" id="KW-1185">Reference proteome</keyword>
<sequence>MPTKSIPQSKFVWIDAICINQDDLDERPAQVKLMGAQYSQAERVVAWLGPADATCPEAFSLLNRVAFLGRDAVVNGQLLPWDNFEPDQRLIAGCPDFTVGVFQASTIILRGEKAARPNCNFHITTSATHGKHGVACRPWPRGKRFSVSPTFIEQARYVYRSGGAFGELDEMRDISTNLRAVLTTVQQQNDILRGLNTPHTDLESRCMKLLEEFVQSLDSIVVLENPGKRDAEFKPWMPVLQLFMARGAKWCAEQDYGDNMSVRNSTADDEWLPRHW</sequence>
<dbReference type="EMBL" id="JAULSW010000011">
    <property type="protein sequence ID" value="KAK3367648.1"/>
    <property type="molecule type" value="Genomic_DNA"/>
</dbReference>
<name>A0AAE0N2E5_9PEZI</name>
<dbReference type="PANTHER" id="PTHR24148">
    <property type="entry name" value="ANKYRIN REPEAT DOMAIN-CONTAINING PROTEIN 39 HOMOLOG-RELATED"/>
    <property type="match status" value="1"/>
</dbReference>
<evidence type="ECO:0000313" key="2">
    <source>
        <dbReference type="EMBL" id="KAK3367648.1"/>
    </source>
</evidence>
<dbReference type="PANTHER" id="PTHR24148:SF64">
    <property type="entry name" value="HETEROKARYON INCOMPATIBILITY DOMAIN-CONTAINING PROTEIN"/>
    <property type="match status" value="1"/>
</dbReference>
<gene>
    <name evidence="2" type="ORF">B0H63DRAFT_515459</name>
</gene>
<evidence type="ECO:0000259" key="1">
    <source>
        <dbReference type="Pfam" id="PF06985"/>
    </source>
</evidence>
<protein>
    <recommendedName>
        <fullName evidence="1">Heterokaryon incompatibility domain-containing protein</fullName>
    </recommendedName>
</protein>
<accession>A0AAE0N2E5</accession>
<reference evidence="2" key="1">
    <citation type="journal article" date="2023" name="Mol. Phylogenet. Evol.">
        <title>Genome-scale phylogeny and comparative genomics of the fungal order Sordariales.</title>
        <authorList>
            <person name="Hensen N."/>
            <person name="Bonometti L."/>
            <person name="Westerberg I."/>
            <person name="Brannstrom I.O."/>
            <person name="Guillou S."/>
            <person name="Cros-Aarteil S."/>
            <person name="Calhoun S."/>
            <person name="Haridas S."/>
            <person name="Kuo A."/>
            <person name="Mondo S."/>
            <person name="Pangilinan J."/>
            <person name="Riley R."/>
            <person name="LaButti K."/>
            <person name="Andreopoulos B."/>
            <person name="Lipzen A."/>
            <person name="Chen C."/>
            <person name="Yan M."/>
            <person name="Daum C."/>
            <person name="Ng V."/>
            <person name="Clum A."/>
            <person name="Steindorff A."/>
            <person name="Ohm R.A."/>
            <person name="Martin F."/>
            <person name="Silar P."/>
            <person name="Natvig D.O."/>
            <person name="Lalanne C."/>
            <person name="Gautier V."/>
            <person name="Ament-Velasquez S.L."/>
            <person name="Kruys A."/>
            <person name="Hutchinson M.I."/>
            <person name="Powell A.J."/>
            <person name="Barry K."/>
            <person name="Miller A.N."/>
            <person name="Grigoriev I.V."/>
            <person name="Debuchy R."/>
            <person name="Gladieux P."/>
            <person name="Hiltunen Thoren M."/>
            <person name="Johannesson H."/>
        </authorList>
    </citation>
    <scope>NUCLEOTIDE SEQUENCE</scope>
    <source>
        <strain evidence="2">CBS 232.78</strain>
    </source>
</reference>
<proteinExistence type="predicted"/>